<proteinExistence type="predicted"/>
<gene>
    <name evidence="1" type="ORF">BV22DRAFT_1040436</name>
</gene>
<accession>A0ACB8B4Y9</accession>
<evidence type="ECO:0000313" key="1">
    <source>
        <dbReference type="EMBL" id="KAH7919933.1"/>
    </source>
</evidence>
<keyword evidence="2" id="KW-1185">Reference proteome</keyword>
<dbReference type="Proteomes" id="UP000790709">
    <property type="component" value="Unassembled WGS sequence"/>
</dbReference>
<reference evidence="1" key="1">
    <citation type="journal article" date="2021" name="New Phytol.">
        <title>Evolutionary innovations through gain and loss of genes in the ectomycorrhizal Boletales.</title>
        <authorList>
            <person name="Wu G."/>
            <person name="Miyauchi S."/>
            <person name="Morin E."/>
            <person name="Kuo A."/>
            <person name="Drula E."/>
            <person name="Varga T."/>
            <person name="Kohler A."/>
            <person name="Feng B."/>
            <person name="Cao Y."/>
            <person name="Lipzen A."/>
            <person name="Daum C."/>
            <person name="Hundley H."/>
            <person name="Pangilinan J."/>
            <person name="Johnson J."/>
            <person name="Barry K."/>
            <person name="LaButti K."/>
            <person name="Ng V."/>
            <person name="Ahrendt S."/>
            <person name="Min B."/>
            <person name="Choi I.G."/>
            <person name="Park H."/>
            <person name="Plett J.M."/>
            <person name="Magnuson J."/>
            <person name="Spatafora J.W."/>
            <person name="Nagy L.G."/>
            <person name="Henrissat B."/>
            <person name="Grigoriev I.V."/>
            <person name="Yang Z.L."/>
            <person name="Xu J."/>
            <person name="Martin F.M."/>
        </authorList>
    </citation>
    <scope>NUCLEOTIDE SEQUENCE</scope>
    <source>
        <strain evidence="1">KUC20120723A-06</strain>
    </source>
</reference>
<evidence type="ECO:0000313" key="2">
    <source>
        <dbReference type="Proteomes" id="UP000790709"/>
    </source>
</evidence>
<protein>
    <submittedName>
        <fullName evidence="1">Uncharacterized protein</fullName>
    </submittedName>
</protein>
<name>A0ACB8B4Y9_9AGAM</name>
<organism evidence="1 2">
    <name type="scientific">Leucogyrophana mollusca</name>
    <dbReference type="NCBI Taxonomy" id="85980"/>
    <lineage>
        <taxon>Eukaryota</taxon>
        <taxon>Fungi</taxon>
        <taxon>Dikarya</taxon>
        <taxon>Basidiomycota</taxon>
        <taxon>Agaricomycotina</taxon>
        <taxon>Agaricomycetes</taxon>
        <taxon>Agaricomycetidae</taxon>
        <taxon>Boletales</taxon>
        <taxon>Boletales incertae sedis</taxon>
        <taxon>Leucogyrophana</taxon>
    </lineage>
</organism>
<comment type="caution">
    <text evidence="1">The sequence shown here is derived from an EMBL/GenBank/DDBJ whole genome shotgun (WGS) entry which is preliminary data.</text>
</comment>
<sequence length="232" mass="26030">MTILDAAAYLNLSPSLEFCNIFVYLQGWPTTAIGWCMQIILQLRVYALYNRSNRVLIFMILCYIAEIASMTVFIAQYNANIVVMDEVFPGVGLCTANFVPSSLVDFWYPAMLFEGMLCALALWAGITHIRELQSLGGEGTIQAFRPGRVIEVFVRDSVFYFFCASVISSVGVAMWQTLGETWFEIPEGFTFVSEVIMGCRLVLRMRESYYRPLGASMGSEDIPISNIEFASA</sequence>
<dbReference type="EMBL" id="MU266617">
    <property type="protein sequence ID" value="KAH7919933.1"/>
    <property type="molecule type" value="Genomic_DNA"/>
</dbReference>